<dbReference type="AlphaFoldDB" id="A0A1S8CUM8"/>
<gene>
    <name evidence="2" type="ORF">BKE30_06830</name>
</gene>
<keyword evidence="3" id="KW-1185">Reference proteome</keyword>
<dbReference type="RefSeq" id="WP_076877868.1">
    <property type="nucleotide sequence ID" value="NZ_MLCN01000016.1"/>
</dbReference>
<dbReference type="PANTHER" id="PTHR43441">
    <property type="entry name" value="RIBOSOMAL-PROTEIN-SERINE ACETYLTRANSFERASE"/>
    <property type="match status" value="1"/>
</dbReference>
<reference evidence="2 3" key="1">
    <citation type="submission" date="2016-10" db="EMBL/GenBank/DDBJ databases">
        <title>Draft Genome sequence of Alkanindiges sp. strain H1.</title>
        <authorList>
            <person name="Subhash Y."/>
            <person name="Lee S."/>
        </authorList>
    </citation>
    <scope>NUCLEOTIDE SEQUENCE [LARGE SCALE GENOMIC DNA]</scope>
    <source>
        <strain evidence="2 3">H1</strain>
    </source>
</reference>
<dbReference type="STRING" id="1907941.BKE30_06830"/>
<dbReference type="OrthoDB" id="9801669at2"/>
<dbReference type="PROSITE" id="PS51186">
    <property type="entry name" value="GNAT"/>
    <property type="match status" value="1"/>
</dbReference>
<evidence type="ECO:0000313" key="2">
    <source>
        <dbReference type="EMBL" id="ONG40855.1"/>
    </source>
</evidence>
<accession>A0A1S8CUM8</accession>
<evidence type="ECO:0000313" key="3">
    <source>
        <dbReference type="Proteomes" id="UP000192132"/>
    </source>
</evidence>
<dbReference type="GO" id="GO:0005737">
    <property type="term" value="C:cytoplasm"/>
    <property type="evidence" value="ECO:0007669"/>
    <property type="project" value="TreeGrafter"/>
</dbReference>
<dbReference type="EMBL" id="MLCN01000016">
    <property type="protein sequence ID" value="ONG40855.1"/>
    <property type="molecule type" value="Genomic_DNA"/>
</dbReference>
<proteinExistence type="predicted"/>
<dbReference type="Pfam" id="PF13302">
    <property type="entry name" value="Acetyltransf_3"/>
    <property type="match status" value="1"/>
</dbReference>
<evidence type="ECO:0000259" key="1">
    <source>
        <dbReference type="PROSITE" id="PS51186"/>
    </source>
</evidence>
<dbReference type="InterPro" id="IPR051908">
    <property type="entry name" value="Ribosomal_N-acetyltransferase"/>
</dbReference>
<dbReference type="InterPro" id="IPR016181">
    <property type="entry name" value="Acyl_CoA_acyltransferase"/>
</dbReference>
<dbReference type="GO" id="GO:1990189">
    <property type="term" value="F:protein N-terminal-serine acetyltransferase activity"/>
    <property type="evidence" value="ECO:0007669"/>
    <property type="project" value="TreeGrafter"/>
</dbReference>
<comment type="caution">
    <text evidence="2">The sequence shown here is derived from an EMBL/GenBank/DDBJ whole genome shotgun (WGS) entry which is preliminary data.</text>
</comment>
<organism evidence="2 3">
    <name type="scientific">Alkanindiges hydrocarboniclasticus</name>
    <dbReference type="NCBI Taxonomy" id="1907941"/>
    <lineage>
        <taxon>Bacteria</taxon>
        <taxon>Pseudomonadati</taxon>
        <taxon>Pseudomonadota</taxon>
        <taxon>Gammaproteobacteria</taxon>
        <taxon>Moraxellales</taxon>
        <taxon>Moraxellaceae</taxon>
        <taxon>Alkanindiges</taxon>
    </lineage>
</organism>
<dbReference type="InterPro" id="IPR000182">
    <property type="entry name" value="GNAT_dom"/>
</dbReference>
<protein>
    <recommendedName>
        <fullName evidence="1">N-acetyltransferase domain-containing protein</fullName>
    </recommendedName>
</protein>
<dbReference type="GO" id="GO:0008999">
    <property type="term" value="F:protein-N-terminal-alanine acetyltransferase activity"/>
    <property type="evidence" value="ECO:0007669"/>
    <property type="project" value="TreeGrafter"/>
</dbReference>
<feature type="domain" description="N-acetyltransferase" evidence="1">
    <location>
        <begin position="10"/>
        <end position="167"/>
    </location>
</feature>
<dbReference type="SUPFAM" id="SSF55729">
    <property type="entry name" value="Acyl-CoA N-acyltransferases (Nat)"/>
    <property type="match status" value="1"/>
</dbReference>
<dbReference type="Gene3D" id="3.40.630.30">
    <property type="match status" value="1"/>
</dbReference>
<name>A0A1S8CUM8_9GAMM</name>
<dbReference type="PANTHER" id="PTHR43441:SF11">
    <property type="entry name" value="RIBOSOMAL-PROTEIN-SERINE ACETYLTRANSFERASE"/>
    <property type="match status" value="1"/>
</dbReference>
<sequence length="176" mass="20146">MFQISVSSSIRLELLDLPHAPALFELTCSNQAFLSRWLPWVGFIQRIEDTEKFIQATKQQWASGNGFQCALFYQERLAGIIGFHEFNRSNDSASVGYWLGEQYQAMGLIQQSLPILIEQAFYIYAIQRVVIRCAVHNQASRKIPEKLGFQLEGILKANEKLHGQYIDQAIYSLIKS</sequence>
<dbReference type="Proteomes" id="UP000192132">
    <property type="component" value="Unassembled WGS sequence"/>
</dbReference>